<gene>
    <name evidence="1" type="ORF">IWW38_005489</name>
</gene>
<feature type="non-terminal residue" evidence="1">
    <location>
        <position position="138"/>
    </location>
</feature>
<dbReference type="Proteomes" id="UP001139981">
    <property type="component" value="Unassembled WGS sequence"/>
</dbReference>
<protein>
    <submittedName>
        <fullName evidence="1">Uncharacterized protein</fullName>
    </submittedName>
</protein>
<organism evidence="1 2">
    <name type="scientific">Coemansia aciculifera</name>
    <dbReference type="NCBI Taxonomy" id="417176"/>
    <lineage>
        <taxon>Eukaryota</taxon>
        <taxon>Fungi</taxon>
        <taxon>Fungi incertae sedis</taxon>
        <taxon>Zoopagomycota</taxon>
        <taxon>Kickxellomycotina</taxon>
        <taxon>Kickxellomycetes</taxon>
        <taxon>Kickxellales</taxon>
        <taxon>Kickxellaceae</taxon>
        <taxon>Coemansia</taxon>
    </lineage>
</organism>
<accession>A0ACC1LWF0</accession>
<keyword evidence="2" id="KW-1185">Reference proteome</keyword>
<name>A0ACC1LWF0_9FUNG</name>
<sequence length="138" mass="15672">ELQLHQPLLWVCNNFRAAVYSHYCQQYSLCVSPRTYEMSSVPGVKGCPWVLCSDYNEHSTSRLATKLDIYMDLDWVYSGKGLEILSRAPYEDCVFPVVRELLFDFGSDVRDSAEDVNKPVAQANTVAFVEGLKQLAPR</sequence>
<feature type="non-terminal residue" evidence="1">
    <location>
        <position position="1"/>
    </location>
</feature>
<evidence type="ECO:0000313" key="2">
    <source>
        <dbReference type="Proteomes" id="UP001139981"/>
    </source>
</evidence>
<reference evidence="1" key="1">
    <citation type="submission" date="2022-07" db="EMBL/GenBank/DDBJ databases">
        <title>Phylogenomic reconstructions and comparative analyses of Kickxellomycotina fungi.</title>
        <authorList>
            <person name="Reynolds N.K."/>
            <person name="Stajich J.E."/>
            <person name="Barry K."/>
            <person name="Grigoriev I.V."/>
            <person name="Crous P."/>
            <person name="Smith M.E."/>
        </authorList>
    </citation>
    <scope>NUCLEOTIDE SEQUENCE</scope>
    <source>
        <strain evidence="1">CBS 190363</strain>
    </source>
</reference>
<dbReference type="EMBL" id="JANBVB010002592">
    <property type="protein sequence ID" value="KAJ2883908.1"/>
    <property type="molecule type" value="Genomic_DNA"/>
</dbReference>
<evidence type="ECO:0000313" key="1">
    <source>
        <dbReference type="EMBL" id="KAJ2883908.1"/>
    </source>
</evidence>
<comment type="caution">
    <text evidence="1">The sequence shown here is derived from an EMBL/GenBank/DDBJ whole genome shotgun (WGS) entry which is preliminary data.</text>
</comment>
<proteinExistence type="predicted"/>